<gene>
    <name evidence="3" type="ORF">HZA66_12645</name>
</gene>
<accession>A0A933RY15</accession>
<organism evidence="3 4">
    <name type="scientific">Rhodopseudomonas palustris</name>
    <dbReference type="NCBI Taxonomy" id="1076"/>
    <lineage>
        <taxon>Bacteria</taxon>
        <taxon>Pseudomonadati</taxon>
        <taxon>Pseudomonadota</taxon>
        <taxon>Alphaproteobacteria</taxon>
        <taxon>Hyphomicrobiales</taxon>
        <taxon>Nitrobacteraceae</taxon>
        <taxon>Rhodopseudomonas</taxon>
    </lineage>
</organism>
<protein>
    <submittedName>
        <fullName evidence="3">AAA family ATPase</fullName>
    </submittedName>
</protein>
<feature type="coiled-coil region" evidence="1">
    <location>
        <begin position="453"/>
        <end position="480"/>
    </location>
</feature>
<name>A0A933RY15_RHOPL</name>
<dbReference type="InterPro" id="IPR027417">
    <property type="entry name" value="P-loop_NTPase"/>
</dbReference>
<evidence type="ECO:0000313" key="3">
    <source>
        <dbReference type="EMBL" id="MBI5130284.1"/>
    </source>
</evidence>
<evidence type="ECO:0000259" key="2">
    <source>
        <dbReference type="Pfam" id="PF13166"/>
    </source>
</evidence>
<reference evidence="3" key="1">
    <citation type="submission" date="2020-07" db="EMBL/GenBank/DDBJ databases">
        <title>Huge and variable diversity of episymbiotic CPR bacteria and DPANN archaea in groundwater ecosystems.</title>
        <authorList>
            <person name="He C.Y."/>
            <person name="Keren R."/>
            <person name="Whittaker M."/>
            <person name="Farag I.F."/>
            <person name="Doudna J."/>
            <person name="Cate J.H.D."/>
            <person name="Banfield J.F."/>
        </authorList>
    </citation>
    <scope>NUCLEOTIDE SEQUENCE</scope>
    <source>
        <strain evidence="3">NC_groundwater_1818_Pr3_B-0.1um_66_35</strain>
    </source>
</reference>
<dbReference type="PANTHER" id="PTHR32182">
    <property type="entry name" value="DNA REPLICATION AND REPAIR PROTEIN RECF"/>
    <property type="match status" value="1"/>
</dbReference>
<dbReference type="SUPFAM" id="SSF52540">
    <property type="entry name" value="P-loop containing nucleoside triphosphate hydrolases"/>
    <property type="match status" value="1"/>
</dbReference>
<comment type="caution">
    <text evidence="3">The sequence shown here is derived from an EMBL/GenBank/DDBJ whole genome shotgun (WGS) entry which is preliminary data.</text>
</comment>
<sequence length="768" mass="86006">MIIDNICKLTSAGILADRTAKTSSLGFKRYNLIYGFNGSGKSTLSRCFSSMQSEPPTGRLPEGCEFEFSTDNGETVRGGSSNVLRDRLAVFNEDFVNLNLQWSAGRARPVFYIGKEQAEAATDLKKAEGALPAAIERMEGAKKLVKAREQQAATFKRELARKISQEIRPANRKYEAPQLTSDYSTLDLSAESILDETQLEAQRELCRRDEAMPTLTYRDIDVETVQSVLRTAIRLLQETPSLTIIPELKTHSEMLGWVQEGLNYHEHNELAECLFCKGVLSPERKQLLANALDEGFARFQSALHSAKTELQSACALYQQTALTIPSPNDIVADERKTYSKAVDRLKEAISDAVVRILEPAIAAINAKLARPTLALDPDATEWMNTQLNQDLFALIDSSGLALHSNILRHNEACASFSKRQDDARLALRKHHLTENQHEHRSVANGIVRSHDELIVATDDLQELQNRIRELNGLVKEHGQAAARINRLIEAYLGHKELSIVSVEKGYEIHRRGRPIEGSPSEGEKTAIAVCYFLSTLEADGKSIRDRIVVVDDPISSLDSKALNYACSLLLSRLSDASQVFVLTHNQNCMNEFKKAWSKFYRPRKETTPSTASFLFLDVKLVHGGEARTTTIVEMSRLLREYESEYHYLADHVLKFQASNDSEYDYAYMMPNVIRRVLDVFLAFRCPGSGGFASKMEQLKKDHKALDAEKIAALERLVQLESHSDSVDDLIGFSSMTLEESKSAADSLISLMETVDPFHLSALRRLCRL</sequence>
<dbReference type="AlphaFoldDB" id="A0A933RY15"/>
<feature type="domain" description="Protein CR006 P-loop" evidence="2">
    <location>
        <begin position="21"/>
        <end position="746"/>
    </location>
</feature>
<evidence type="ECO:0000256" key="1">
    <source>
        <dbReference type="SAM" id="Coils"/>
    </source>
</evidence>
<dbReference type="Gene3D" id="3.40.50.300">
    <property type="entry name" value="P-loop containing nucleotide triphosphate hydrolases"/>
    <property type="match status" value="1"/>
</dbReference>
<dbReference type="Proteomes" id="UP000782519">
    <property type="component" value="Unassembled WGS sequence"/>
</dbReference>
<dbReference type="PANTHER" id="PTHR32182:SF22">
    <property type="entry name" value="ATP-DEPENDENT ENDONUCLEASE, OLD FAMILY-RELATED"/>
    <property type="match status" value="1"/>
</dbReference>
<dbReference type="GO" id="GO:0000731">
    <property type="term" value="P:DNA synthesis involved in DNA repair"/>
    <property type="evidence" value="ECO:0007669"/>
    <property type="project" value="TreeGrafter"/>
</dbReference>
<dbReference type="InterPro" id="IPR026866">
    <property type="entry name" value="CR006_AAA"/>
</dbReference>
<dbReference type="Pfam" id="PF13166">
    <property type="entry name" value="AAA_13"/>
    <property type="match status" value="1"/>
</dbReference>
<proteinExistence type="predicted"/>
<dbReference type="EMBL" id="JACRJB010000034">
    <property type="protein sequence ID" value="MBI5130284.1"/>
    <property type="molecule type" value="Genomic_DNA"/>
</dbReference>
<keyword evidence="1" id="KW-0175">Coiled coil</keyword>
<evidence type="ECO:0000313" key="4">
    <source>
        <dbReference type="Proteomes" id="UP000782519"/>
    </source>
</evidence>
<dbReference type="GO" id="GO:0006302">
    <property type="term" value="P:double-strand break repair"/>
    <property type="evidence" value="ECO:0007669"/>
    <property type="project" value="TreeGrafter"/>
</dbReference>